<dbReference type="InterPro" id="IPR027417">
    <property type="entry name" value="P-loop_NTPase"/>
</dbReference>
<comment type="caution">
    <text evidence="1">The sequence shown here is derived from an EMBL/GenBank/DDBJ whole genome shotgun (WGS) entry which is preliminary data.</text>
</comment>
<evidence type="ECO:0000313" key="1">
    <source>
        <dbReference type="EMBL" id="MBB5890338.1"/>
    </source>
</evidence>
<dbReference type="SUPFAM" id="SSF52540">
    <property type="entry name" value="P-loop containing nucleoside triphosphate hydrolases"/>
    <property type="match status" value="1"/>
</dbReference>
<dbReference type="Proteomes" id="UP000585638">
    <property type="component" value="Unassembled WGS sequence"/>
</dbReference>
<proteinExistence type="predicted"/>
<evidence type="ECO:0000313" key="2">
    <source>
        <dbReference type="Proteomes" id="UP000585638"/>
    </source>
</evidence>
<dbReference type="AlphaFoldDB" id="A0A7W9KD13"/>
<sequence length="384" mass="42079">MITQELLTEDVRAMLEWALRLYRGSAKATNFLTQQRQLFSEPLRVGVTGRPKAGKSTLLDALDEDDFIEGHTSDVDAVLHLTGPVRAEDRVALQGNPIPVNTIVVLARADELGGGRVDAMTSAKMVARRLRAEPELGQLCQDVVAVAGLLAVAGRTLTDAEFDALVALAALPREELDELLLSTDRFLNPALEDVVLRQGLLERLGLFGVRLCTTLVRRGYGDPSRLATELVQRSGLNDLRLAIKRHFTERAPVLKARSALVAVETVLRAEPRPDARGLHAEVERIQVTTQDFRELRLLAALQTGRVELPSDIAAEAERLLGRSGTSPASRLGVDGDEDLLQLALAVLDRWQRHATNPIFRRAQTDAAKTVVRTCEGIIDTLTRP</sequence>
<organism evidence="1 2">
    <name type="scientific">Kutzneria kofuensis</name>
    <dbReference type="NCBI Taxonomy" id="103725"/>
    <lineage>
        <taxon>Bacteria</taxon>
        <taxon>Bacillati</taxon>
        <taxon>Actinomycetota</taxon>
        <taxon>Actinomycetes</taxon>
        <taxon>Pseudonocardiales</taxon>
        <taxon>Pseudonocardiaceae</taxon>
        <taxon>Kutzneria</taxon>
    </lineage>
</organism>
<dbReference type="RefSeq" id="WP_312889977.1">
    <property type="nucleotide sequence ID" value="NZ_BAAAWY010000047.1"/>
</dbReference>
<reference evidence="1 2" key="1">
    <citation type="submission" date="2020-08" db="EMBL/GenBank/DDBJ databases">
        <title>Sequencing the genomes of 1000 actinobacteria strains.</title>
        <authorList>
            <person name="Klenk H.-P."/>
        </authorList>
    </citation>
    <scope>NUCLEOTIDE SEQUENCE [LARGE SCALE GENOMIC DNA]</scope>
    <source>
        <strain evidence="1 2">DSM 43851</strain>
    </source>
</reference>
<evidence type="ECO:0008006" key="3">
    <source>
        <dbReference type="Google" id="ProtNLM"/>
    </source>
</evidence>
<dbReference type="EMBL" id="JACHIR010000001">
    <property type="protein sequence ID" value="MBB5890338.1"/>
    <property type="molecule type" value="Genomic_DNA"/>
</dbReference>
<name>A0A7W9KD13_9PSEU</name>
<keyword evidence="2" id="KW-1185">Reference proteome</keyword>
<gene>
    <name evidence="1" type="ORF">BJ998_001534</name>
</gene>
<accession>A0A7W9KD13</accession>
<protein>
    <recommendedName>
        <fullName evidence="3">50S ribosome-binding GTPase</fullName>
    </recommendedName>
</protein>